<gene>
    <name evidence="1" type="ordered locus">SJA_C1-18070</name>
</gene>
<keyword evidence="2" id="KW-1185">Reference proteome</keyword>
<dbReference type="eggNOG" id="ENOG5031BYE">
    <property type="taxonomic scope" value="Bacteria"/>
</dbReference>
<dbReference type="AlphaFoldDB" id="D4Z209"/>
<evidence type="ECO:0000313" key="2">
    <source>
        <dbReference type="Proteomes" id="UP000007753"/>
    </source>
</evidence>
<sequence>MEAYMNNPCNNSPKSFTTIPASTIDESGLSNSLSKDRTMIAPTSDHSDGLSGRGIVIHHRDNWWFVAFVASVSNPGRPRLLSGDISTGFADRLGLMTGPLILNPRVETLNPGSEAWSAECSLLPTIEGGDPEAIDYDLDTHVPDGEADPLRQRLARVAIDSHLFPIPADFIPVLKKLPHDESPVLAIRRSVYAHATFELLTARYLPDHRPNEPWRDIAGEPVSDSGNDILGWMPARDWIRPR</sequence>
<accession>D4Z209</accession>
<name>D4Z209_SPHIU</name>
<protein>
    <submittedName>
        <fullName evidence="1">Uncharacterized protein</fullName>
    </submittedName>
</protein>
<organism evidence="1 2">
    <name type="scientific">Sphingobium indicum (strain DSM 16413 / CCM 7287 / MTCC 6362 / UT26 / NBRC 101211 / UT26S)</name>
    <name type="common">Sphingobium japonicum</name>
    <dbReference type="NCBI Taxonomy" id="452662"/>
    <lineage>
        <taxon>Bacteria</taxon>
        <taxon>Pseudomonadati</taxon>
        <taxon>Pseudomonadota</taxon>
        <taxon>Alphaproteobacteria</taxon>
        <taxon>Sphingomonadales</taxon>
        <taxon>Sphingomonadaceae</taxon>
        <taxon>Sphingobium</taxon>
    </lineage>
</organism>
<dbReference type="HOGENOM" id="CLU_1365479_0_0_5"/>
<dbReference type="EMBL" id="AP010803">
    <property type="protein sequence ID" value="BAI96641.1"/>
    <property type="molecule type" value="Genomic_DNA"/>
</dbReference>
<dbReference type="STRING" id="452662.SJA_C1-18070"/>
<dbReference type="KEGG" id="sjp:SJA_C1-18070"/>
<dbReference type="Proteomes" id="UP000007753">
    <property type="component" value="Chromosome 1"/>
</dbReference>
<reference evidence="1 2" key="1">
    <citation type="journal article" date="2010" name="J. Bacteriol.">
        <title>Complete genome sequence of the representative gamma-hexachlorocyclohexane-degrading bacterium Sphingobium japonicum UT26.</title>
        <authorList>
            <person name="Nagata Y."/>
            <person name="Ohtsubo Y."/>
            <person name="Endo R."/>
            <person name="Ichikawa N."/>
            <person name="Ankai A."/>
            <person name="Oguchi A."/>
            <person name="Fukui S."/>
            <person name="Fujita N."/>
            <person name="Tsuda M."/>
        </authorList>
    </citation>
    <scope>NUCLEOTIDE SEQUENCE [LARGE SCALE GENOMIC DNA]</scope>
    <source>
        <strain evidence="2">DSM 16413 / CCM 7287 / MTCC 6362 / UT26 / NBRC 101211 / UT26S</strain>
    </source>
</reference>
<evidence type="ECO:0000313" key="1">
    <source>
        <dbReference type="EMBL" id="BAI96641.1"/>
    </source>
</evidence>
<proteinExistence type="predicted"/>